<accession>A0A4W2DNN7</accession>
<feature type="compositionally biased region" description="Acidic residues" evidence="3">
    <location>
        <begin position="161"/>
        <end position="170"/>
    </location>
</feature>
<reference evidence="5" key="3">
    <citation type="submission" date="2025-09" db="UniProtKB">
        <authorList>
            <consortium name="Ensembl"/>
        </authorList>
    </citation>
    <scope>IDENTIFICATION</scope>
</reference>
<sequence length="698" mass="81693">MPEPRGSSPLRVNAAFAARYGRYREREELQRLKDRYGDRHSSSDSSSESDSSDEHVEFDPQQERDFYRTLSLLKKKDPRIYQKDATFYQRTANMSMRRIQMGKPPIRDSRCVGWRLGGRVRGLRGPWQGLRPLSLSLQQSSSKSYVEEQKQLKESFRAFVEDSEDEDSAEEGGSGLLQKRAKSKEEKAQEDADYIEWLKGQKEIQNPDTLKELTHLREFWNNPELDEGERFLRDYILNKRYEEEGEEEDEEEEDEEEERVPGPPVQLAVDDSSDEGELFLKKQEDFELKYNFRFEEPDSASVKTYPRSIASSVRRKDERRKEKREETRERKKREKARKQEELKQLKNLKRKEILAKLERLRQVTGNETLGFEEQDLEGDFDPARHDQLMQKCFGDEYYGAMEEEKPQFEEEEGLEDDWNWDTWAGPEQGGAWSQQEPHCEDPDFNMDADYDPSQPRKKQREAPSLGKKKRKSPFATAVGQEKPVFDPGDKTFEEYLDEYYRLDYEDIIDDLPCRFKYRTVVPCDFGLSTEEILAADDKELNRWCSLKKTCMYRSEQEELQDKRVYSQKARNVWKKQQIFKSLCPEEAEMPTEATGKPQRDRAGSSGQLVAPDGACGKRSQPESTPAEEEADPVTPTEKLAPQRRKRGKKARLLGPTVTLGGREFSRQRLQAFGLNPKRLHFRQLGRQRRKQQGPKSSH</sequence>
<evidence type="ECO:0000313" key="6">
    <source>
        <dbReference type="Proteomes" id="UP000314981"/>
    </source>
</evidence>
<feature type="region of interest" description="Disordered" evidence="3">
    <location>
        <begin position="31"/>
        <end position="60"/>
    </location>
</feature>
<evidence type="ECO:0000313" key="5">
    <source>
        <dbReference type="Ensembl" id="ENSBIXP00000026020.1"/>
    </source>
</evidence>
<reference evidence="5" key="2">
    <citation type="submission" date="2025-08" db="UniProtKB">
        <authorList>
            <consortium name="Ensembl"/>
        </authorList>
    </citation>
    <scope>IDENTIFICATION</scope>
</reference>
<feature type="compositionally biased region" description="Acidic residues" evidence="3">
    <location>
        <begin position="243"/>
        <end position="258"/>
    </location>
</feature>
<evidence type="ECO:0000256" key="2">
    <source>
        <dbReference type="ARBA" id="ARBA00017294"/>
    </source>
</evidence>
<dbReference type="Ensembl" id="ENSBIXT00000043004.1">
    <property type="protein sequence ID" value="ENSBIXP00000026020.1"/>
    <property type="gene ID" value="ENSBIXG00000028114.1"/>
</dbReference>
<keyword evidence="6" id="KW-1185">Reference proteome</keyword>
<feature type="compositionally biased region" description="Basic residues" evidence="3">
    <location>
        <begin position="641"/>
        <end position="651"/>
    </location>
</feature>
<feature type="region of interest" description="Disordered" evidence="3">
    <location>
        <begin position="241"/>
        <end position="276"/>
    </location>
</feature>
<reference evidence="5 6" key="1">
    <citation type="submission" date="2018-11" db="EMBL/GenBank/DDBJ databases">
        <title>Haplotype-resolved cattle genomes.</title>
        <authorList>
            <person name="Low W.Y."/>
            <person name="Tearle R."/>
            <person name="Bickhart D.M."/>
            <person name="Rosen B.D."/>
            <person name="Koren S."/>
            <person name="Rhie A."/>
            <person name="Hiendleder S."/>
            <person name="Phillippy A.M."/>
            <person name="Smith T.P.L."/>
            <person name="Williams J.L."/>
        </authorList>
    </citation>
    <scope>NUCLEOTIDE SEQUENCE [LARGE SCALE GENOMIC DNA]</scope>
</reference>
<evidence type="ECO:0000256" key="3">
    <source>
        <dbReference type="SAM" id="MobiDB-lite"/>
    </source>
</evidence>
<dbReference type="AlphaFoldDB" id="A0A4W2DNN7"/>
<feature type="compositionally biased region" description="Basic and acidic residues" evidence="3">
    <location>
        <begin position="31"/>
        <end position="42"/>
    </location>
</feature>
<organism evidence="5 6">
    <name type="scientific">Bos indicus x Bos taurus</name>
    <name type="common">Hybrid cattle</name>
    <dbReference type="NCBI Taxonomy" id="30522"/>
    <lineage>
        <taxon>Eukaryota</taxon>
        <taxon>Metazoa</taxon>
        <taxon>Chordata</taxon>
        <taxon>Craniata</taxon>
        <taxon>Vertebrata</taxon>
        <taxon>Euteleostomi</taxon>
        <taxon>Mammalia</taxon>
        <taxon>Eutheria</taxon>
        <taxon>Laurasiatheria</taxon>
        <taxon>Artiodactyla</taxon>
        <taxon>Ruminantia</taxon>
        <taxon>Pecora</taxon>
        <taxon>Bovidae</taxon>
        <taxon>Bovinae</taxon>
        <taxon>Bos</taxon>
    </lineage>
</organism>
<feature type="region of interest" description="Disordered" evidence="3">
    <location>
        <begin position="402"/>
        <end position="487"/>
    </location>
</feature>
<proteinExistence type="inferred from homology"/>
<feature type="region of interest" description="Disordered" evidence="3">
    <location>
        <begin position="159"/>
        <end position="190"/>
    </location>
</feature>
<gene>
    <name evidence="5" type="primary">KRI1</name>
</gene>
<dbReference type="PANTHER" id="PTHR14490">
    <property type="entry name" value="ZINC FINGER, ZZ TYPE"/>
    <property type="match status" value="1"/>
</dbReference>
<comment type="similarity">
    <text evidence="1">Belongs to the KRI1 family.</text>
</comment>
<feature type="region of interest" description="Disordered" evidence="3">
    <location>
        <begin position="585"/>
        <end position="698"/>
    </location>
</feature>
<feature type="compositionally biased region" description="Basic and acidic residues" evidence="3">
    <location>
        <begin position="314"/>
        <end position="329"/>
    </location>
</feature>
<evidence type="ECO:0000256" key="1">
    <source>
        <dbReference type="ARBA" id="ARBA00007473"/>
    </source>
</evidence>
<evidence type="ECO:0000259" key="4">
    <source>
        <dbReference type="Pfam" id="PF12936"/>
    </source>
</evidence>
<dbReference type="InterPro" id="IPR024626">
    <property type="entry name" value="Kri1-like_C"/>
</dbReference>
<feature type="compositionally biased region" description="Acidic residues" evidence="3">
    <location>
        <begin position="409"/>
        <end position="419"/>
    </location>
</feature>
<dbReference type="GO" id="GO:0005730">
    <property type="term" value="C:nucleolus"/>
    <property type="evidence" value="ECO:0007669"/>
    <property type="project" value="TreeGrafter"/>
</dbReference>
<protein>
    <recommendedName>
        <fullName evidence="2">Protein KRI1 homolog</fullName>
    </recommendedName>
</protein>
<dbReference type="InterPro" id="IPR018034">
    <property type="entry name" value="Kri1"/>
</dbReference>
<dbReference type="PANTHER" id="PTHR14490:SF5">
    <property type="entry name" value="PROTEIN KRI1 HOMOLOG"/>
    <property type="match status" value="1"/>
</dbReference>
<feature type="domain" description="Kri1-like C-terminal" evidence="4">
    <location>
        <begin position="490"/>
        <end position="576"/>
    </location>
</feature>
<feature type="region of interest" description="Disordered" evidence="3">
    <location>
        <begin position="298"/>
        <end position="341"/>
    </location>
</feature>
<feature type="compositionally biased region" description="Basic residues" evidence="3">
    <location>
        <begin position="677"/>
        <end position="698"/>
    </location>
</feature>
<name>A0A4W2DNN7_BOBOX</name>
<dbReference type="Pfam" id="PF05178">
    <property type="entry name" value="Kri1"/>
    <property type="match status" value="1"/>
</dbReference>
<dbReference type="Pfam" id="PF12936">
    <property type="entry name" value="Kri1_C"/>
    <property type="match status" value="1"/>
</dbReference>
<dbReference type="GO" id="GO:0000447">
    <property type="term" value="P:endonucleolytic cleavage in ITS1 to separate SSU-rRNA from 5.8S rRNA and LSU-rRNA from tricistronic rRNA transcript (SSU-rRNA, 5.8S rRNA, LSU-rRNA)"/>
    <property type="evidence" value="ECO:0007669"/>
    <property type="project" value="TreeGrafter"/>
</dbReference>
<dbReference type="GO" id="GO:0030686">
    <property type="term" value="C:90S preribosome"/>
    <property type="evidence" value="ECO:0007669"/>
    <property type="project" value="TreeGrafter"/>
</dbReference>
<dbReference type="Proteomes" id="UP000314981">
    <property type="component" value="Chromosome 7"/>
</dbReference>